<sequence length="678" mass="73750">MDCSPVLRQQSQKKIHSDHIRRKNEHNKMPVDLKPSKHVPVPHFSKRDVENQHPGSLETVQKAPVRAGVSRLPVLAKSFHLQTPSDFTHSHKRWEEKPLAGKAKQKRPCTKPVPFNLSQPKSTRMATQNQTSLSRTGTHVVQTKHILSAAHPKTKNLNGKLSNCPAVVSHSNGDSTQGAEEFQRNRPSGDELVGSYVPGRTVKAAENTSHMSQQPRPSGALSSSATLSGHVSAEACLHNMDLLSLKEPPNAPQSVQATTPCVHLSKSSAGKGEAFQPDHAALLSILRDEGVSAMDPQTVKPYNYLPQRVSVMKSRQKAGPATGPAKSVQFSPDPAALRSILQNEGVKAGGPLGATPQNAVCPSGRGTSIYTAQRVPVTKSRAETTGGSVAALKETPVKKWTPQRVPDTRHQPMSAMASIHKRLLSAHRTSLAGSSSLRALRGCNTDLQPHKEEIVQRLFDDQEDEQTTDVTDKEPETQAKQLPASSGEVSGTCGDEEEEEEEEQEHRSAAGQPFLQEQHRESVIFFSTGKKLFRVPRFEKQDSCAHLEQQGTVSSTQRPGGPAREETSSGSDTTRHMNPCILSFPRDLTGHKSCAQSPAVALLRRRLPPLEELRMDEEVATYTSVSAPAPSGFLLPRPRCGNPLASILHFQEATTFIPVGSDCSSDPPSPCCSPLWER</sequence>
<dbReference type="PANTHER" id="PTHR15289:SF3">
    <property type="entry name" value="TASTIN"/>
    <property type="match status" value="1"/>
</dbReference>
<evidence type="ECO:0000256" key="1">
    <source>
        <dbReference type="SAM" id="MobiDB-lite"/>
    </source>
</evidence>
<keyword evidence="3" id="KW-1185">Reference proteome</keyword>
<feature type="compositionally biased region" description="Acidic residues" evidence="1">
    <location>
        <begin position="494"/>
        <end position="503"/>
    </location>
</feature>
<organism evidence="2 3">
    <name type="scientific">Myripristis murdjan</name>
    <name type="common">pinecone soldierfish</name>
    <dbReference type="NCBI Taxonomy" id="586833"/>
    <lineage>
        <taxon>Eukaryota</taxon>
        <taxon>Metazoa</taxon>
        <taxon>Chordata</taxon>
        <taxon>Craniata</taxon>
        <taxon>Vertebrata</taxon>
        <taxon>Euteleostomi</taxon>
        <taxon>Actinopterygii</taxon>
        <taxon>Neopterygii</taxon>
        <taxon>Teleostei</taxon>
        <taxon>Neoteleostei</taxon>
        <taxon>Acanthomorphata</taxon>
        <taxon>Holocentriformes</taxon>
        <taxon>Holocentridae</taxon>
        <taxon>Myripristis</taxon>
    </lineage>
</organism>
<feature type="compositionally biased region" description="Polar residues" evidence="1">
    <location>
        <begin position="169"/>
        <end position="178"/>
    </location>
</feature>
<dbReference type="Proteomes" id="UP000472263">
    <property type="component" value="Chromosome 7"/>
</dbReference>
<dbReference type="FunCoup" id="A0A668A6H3">
    <property type="interactions" value="60"/>
</dbReference>
<feature type="compositionally biased region" description="Polar residues" evidence="1">
    <location>
        <begin position="478"/>
        <end position="489"/>
    </location>
</feature>
<gene>
    <name evidence="2" type="primary">troap</name>
</gene>
<dbReference type="PANTHER" id="PTHR15289">
    <property type="entry name" value="TASTIN"/>
    <property type="match status" value="1"/>
</dbReference>
<dbReference type="AlphaFoldDB" id="A0A668A6H3"/>
<feature type="region of interest" description="Disordered" evidence="1">
    <location>
        <begin position="99"/>
        <end position="139"/>
    </location>
</feature>
<dbReference type="Ensembl" id="ENSMMDT00005041468.1">
    <property type="protein sequence ID" value="ENSMMDP00005040636.1"/>
    <property type="gene ID" value="ENSMMDG00005018803.1"/>
</dbReference>
<feature type="region of interest" description="Disordered" evidence="1">
    <location>
        <begin position="1"/>
        <end position="37"/>
    </location>
</feature>
<evidence type="ECO:0000313" key="3">
    <source>
        <dbReference type="Proteomes" id="UP000472263"/>
    </source>
</evidence>
<reference evidence="2" key="3">
    <citation type="submission" date="2025-09" db="UniProtKB">
        <authorList>
            <consortium name="Ensembl"/>
        </authorList>
    </citation>
    <scope>IDENTIFICATION</scope>
</reference>
<feature type="compositionally biased region" description="Basic residues" evidence="1">
    <location>
        <begin position="11"/>
        <end position="25"/>
    </location>
</feature>
<dbReference type="InParanoid" id="A0A668A6H3"/>
<feature type="compositionally biased region" description="Basic and acidic residues" evidence="1">
    <location>
        <begin position="26"/>
        <end position="35"/>
    </location>
</feature>
<feature type="compositionally biased region" description="Polar residues" evidence="1">
    <location>
        <begin position="549"/>
        <end position="558"/>
    </location>
</feature>
<feature type="region of interest" description="Disordered" evidence="1">
    <location>
        <begin position="154"/>
        <end position="192"/>
    </location>
</feature>
<feature type="region of interest" description="Disordered" evidence="1">
    <location>
        <begin position="543"/>
        <end position="578"/>
    </location>
</feature>
<evidence type="ECO:0000313" key="2">
    <source>
        <dbReference type="Ensembl" id="ENSMMDP00005040636.1"/>
    </source>
</evidence>
<dbReference type="GeneTree" id="ENSGT00530000068920"/>
<dbReference type="InterPro" id="IPR026133">
    <property type="entry name" value="Tastin"/>
</dbReference>
<proteinExistence type="predicted"/>
<accession>A0A668A6H3</accession>
<reference evidence="2" key="1">
    <citation type="submission" date="2019-06" db="EMBL/GenBank/DDBJ databases">
        <authorList>
            <consortium name="Wellcome Sanger Institute Data Sharing"/>
        </authorList>
    </citation>
    <scope>NUCLEOTIDE SEQUENCE [LARGE SCALE GENOMIC DNA]</scope>
</reference>
<feature type="region of interest" description="Disordered" evidence="1">
    <location>
        <begin position="460"/>
        <end position="516"/>
    </location>
</feature>
<reference evidence="2" key="2">
    <citation type="submission" date="2025-08" db="UniProtKB">
        <authorList>
            <consortium name="Ensembl"/>
        </authorList>
    </citation>
    <scope>IDENTIFICATION</scope>
</reference>
<feature type="compositionally biased region" description="Polar residues" evidence="1">
    <location>
        <begin position="206"/>
        <end position="216"/>
    </location>
</feature>
<feature type="region of interest" description="Disordered" evidence="1">
    <location>
        <begin position="206"/>
        <end position="226"/>
    </location>
</feature>
<name>A0A668A6H3_9TELE</name>
<feature type="compositionally biased region" description="Polar residues" evidence="1">
    <location>
        <begin position="116"/>
        <end position="139"/>
    </location>
</feature>
<protein>
    <submittedName>
        <fullName evidence="2">Uncharacterized LOC115362528</fullName>
    </submittedName>
</protein>